<dbReference type="PANTHER" id="PTHR36974:SF1">
    <property type="entry name" value="DOXX FAMILY MEMBRANE PROTEIN"/>
    <property type="match status" value="1"/>
</dbReference>
<evidence type="ECO:0000256" key="4">
    <source>
        <dbReference type="ARBA" id="ARBA00023136"/>
    </source>
</evidence>
<evidence type="ECO:0000256" key="2">
    <source>
        <dbReference type="ARBA" id="ARBA00022692"/>
    </source>
</evidence>
<evidence type="ECO:0000259" key="6">
    <source>
        <dbReference type="Pfam" id="PF07291"/>
    </source>
</evidence>
<accession>A0A9X4RXN9</accession>
<sequence length="109" mass="13015">MSGIYLFAGLFHFVKPKIYKSILPKSIPNRMLLVYLSGLAEISLAIMLWFPSTRNFAIYSIICMLVIFLVVHFYMLTDAYRTKLPTWLLWLRIPLQFLLMWWAYQYLIL</sequence>
<feature type="transmembrane region" description="Helical" evidence="5">
    <location>
        <begin position="56"/>
        <end position="75"/>
    </location>
</feature>
<dbReference type="Pfam" id="PF07291">
    <property type="entry name" value="MauE"/>
    <property type="match status" value="1"/>
</dbReference>
<name>A0A9X4RXN9_9FLAO</name>
<dbReference type="InterPro" id="IPR009908">
    <property type="entry name" value="Methylamine_util_MauE"/>
</dbReference>
<dbReference type="AlphaFoldDB" id="A0A9X4RXN9"/>
<comment type="caution">
    <text evidence="7">The sequence shown here is derived from an EMBL/GenBank/DDBJ whole genome shotgun (WGS) entry which is preliminary data.</text>
</comment>
<evidence type="ECO:0000313" key="8">
    <source>
        <dbReference type="Proteomes" id="UP001152599"/>
    </source>
</evidence>
<feature type="transmembrane region" description="Helical" evidence="5">
    <location>
        <begin position="87"/>
        <end position="104"/>
    </location>
</feature>
<protein>
    <recommendedName>
        <fullName evidence="6">Methylamine utilisation protein MauE domain-containing protein</fullName>
    </recommendedName>
</protein>
<evidence type="ECO:0000256" key="3">
    <source>
        <dbReference type="ARBA" id="ARBA00022989"/>
    </source>
</evidence>
<dbReference type="EMBL" id="JANCMU010000007">
    <property type="protein sequence ID" value="MDG4946829.1"/>
    <property type="molecule type" value="Genomic_DNA"/>
</dbReference>
<organism evidence="7 8">
    <name type="scientific">Profundicola chukchiensis</name>
    <dbReference type="NCBI Taxonomy" id="2961959"/>
    <lineage>
        <taxon>Bacteria</taxon>
        <taxon>Pseudomonadati</taxon>
        <taxon>Bacteroidota</taxon>
        <taxon>Flavobacteriia</taxon>
        <taxon>Flavobacteriales</taxon>
        <taxon>Weeksellaceae</taxon>
        <taxon>Profundicola</taxon>
    </lineage>
</organism>
<keyword evidence="8" id="KW-1185">Reference proteome</keyword>
<feature type="transmembrane region" description="Helical" evidence="5">
    <location>
        <begin position="32"/>
        <end position="50"/>
    </location>
</feature>
<evidence type="ECO:0000313" key="7">
    <source>
        <dbReference type="EMBL" id="MDG4946829.1"/>
    </source>
</evidence>
<keyword evidence="3 5" id="KW-1133">Transmembrane helix</keyword>
<evidence type="ECO:0000256" key="5">
    <source>
        <dbReference type="SAM" id="Phobius"/>
    </source>
</evidence>
<dbReference type="Proteomes" id="UP001152599">
    <property type="component" value="Unassembled WGS sequence"/>
</dbReference>
<feature type="domain" description="Methylamine utilisation protein MauE" evidence="6">
    <location>
        <begin position="4"/>
        <end position="78"/>
    </location>
</feature>
<dbReference type="PANTHER" id="PTHR36974">
    <property type="entry name" value="MEMBRANE PROTEIN-RELATED"/>
    <property type="match status" value="1"/>
</dbReference>
<keyword evidence="2 5" id="KW-0812">Transmembrane</keyword>
<keyword evidence="4 5" id="KW-0472">Membrane</keyword>
<proteinExistence type="predicted"/>
<gene>
    <name evidence="7" type="ORF">NMK71_10410</name>
</gene>
<reference evidence="7" key="1">
    <citation type="submission" date="2022-07" db="EMBL/GenBank/DDBJ databases">
        <title>Description and genome-wide analysis of Profundicola chukchiensis gen. nov., sp. nov., marine bacteria isolated from bottom sediments of the Chukchi Sea.</title>
        <authorList>
            <person name="Romanenko L."/>
            <person name="Otstavnykh N."/>
            <person name="Kurilenko V."/>
            <person name="Eremeev V."/>
            <person name="Velansky P."/>
            <person name="Mikhailov V."/>
            <person name="Isaeva M."/>
        </authorList>
    </citation>
    <scope>NUCLEOTIDE SEQUENCE</scope>
    <source>
        <strain evidence="7">KMM 9713</strain>
    </source>
</reference>
<comment type="subcellular location">
    <subcellularLocation>
        <location evidence="1">Membrane</location>
        <topology evidence="1">Multi-pass membrane protein</topology>
    </subcellularLocation>
</comment>
<evidence type="ECO:0000256" key="1">
    <source>
        <dbReference type="ARBA" id="ARBA00004141"/>
    </source>
</evidence>